<dbReference type="InterPro" id="IPR001660">
    <property type="entry name" value="SAM"/>
</dbReference>
<keyword evidence="1" id="KW-1133">Transmembrane helix</keyword>
<dbReference type="InterPro" id="IPR013761">
    <property type="entry name" value="SAM/pointed_sf"/>
</dbReference>
<evidence type="ECO:0000313" key="4">
    <source>
        <dbReference type="EMBL" id="CAD8971817.1"/>
    </source>
</evidence>
<dbReference type="EMBL" id="HBFK01042183">
    <property type="protein sequence ID" value="CAD8759076.1"/>
    <property type="molecule type" value="Transcribed_RNA"/>
</dbReference>
<organism evidence="3">
    <name type="scientific">Hemiselmis andersenii</name>
    <name type="common">Cryptophyte alga</name>
    <dbReference type="NCBI Taxonomy" id="464988"/>
    <lineage>
        <taxon>Eukaryota</taxon>
        <taxon>Cryptophyceae</taxon>
        <taxon>Cryptomonadales</taxon>
        <taxon>Hemiselmidaceae</taxon>
        <taxon>Hemiselmis</taxon>
    </lineage>
</organism>
<evidence type="ECO:0000256" key="1">
    <source>
        <dbReference type="SAM" id="Phobius"/>
    </source>
</evidence>
<feature type="transmembrane region" description="Helical" evidence="1">
    <location>
        <begin position="261"/>
        <end position="283"/>
    </location>
</feature>
<protein>
    <recommendedName>
        <fullName evidence="2">SAM domain-containing protein</fullName>
    </recommendedName>
</protein>
<sequence>MQGVSVTPVAVDGKGNSCLGNKESVWAGSDPKTWDNSTLCAWLATTKFAEYGEQFQKHKISGRHVLHLDCDKLASIGVEPLGDQLDLAETMQVLVSTWASNKTPVPNVFAAFFFSFGWPNFTQAEKSASKDPFTRKQEFVEELNNISLVAALLITLALPMAMSAVAEPHYGLRGAPLGVFACATFISACCFSFSLILSVVLALFVGQLSNASEIDSFFELIGDTKQVPIRLTTFSCYSLFVSLFAFICWNDKLGFIPLSDLHPFGLVACAPYLLFFPWAYWLAKGNQSMHRAKRLAWDLHAAKVERG</sequence>
<dbReference type="AlphaFoldDB" id="A0A6U4QCM0"/>
<dbReference type="Pfam" id="PF07647">
    <property type="entry name" value="SAM_2"/>
    <property type="match status" value="1"/>
</dbReference>
<gene>
    <name evidence="4" type="ORF">HAND00432_LOCUS22818</name>
    <name evidence="3" type="ORF">HAND1043_LOCUS25590</name>
</gene>
<dbReference type="SUPFAM" id="SSF47769">
    <property type="entry name" value="SAM/Pointed domain"/>
    <property type="match status" value="1"/>
</dbReference>
<proteinExistence type="predicted"/>
<evidence type="ECO:0000313" key="3">
    <source>
        <dbReference type="EMBL" id="CAD8759076.1"/>
    </source>
</evidence>
<keyword evidence="1" id="KW-0472">Membrane</keyword>
<feature type="domain" description="SAM" evidence="2">
    <location>
        <begin position="34"/>
        <end position="97"/>
    </location>
</feature>
<accession>A0A6U4QCM0</accession>
<feature type="transmembrane region" description="Helical" evidence="1">
    <location>
        <begin position="145"/>
        <end position="166"/>
    </location>
</feature>
<dbReference type="PROSITE" id="PS50105">
    <property type="entry name" value="SAM_DOMAIN"/>
    <property type="match status" value="1"/>
</dbReference>
<name>A0A6U4QCM0_HEMAN</name>
<dbReference type="EMBL" id="HBFX01037925">
    <property type="protein sequence ID" value="CAD8971817.1"/>
    <property type="molecule type" value="Transcribed_RNA"/>
</dbReference>
<dbReference type="CDD" id="cd09487">
    <property type="entry name" value="SAM_superfamily"/>
    <property type="match status" value="1"/>
</dbReference>
<reference evidence="3" key="1">
    <citation type="submission" date="2021-01" db="EMBL/GenBank/DDBJ databases">
        <authorList>
            <person name="Corre E."/>
            <person name="Pelletier E."/>
            <person name="Niang G."/>
            <person name="Scheremetjew M."/>
            <person name="Finn R."/>
            <person name="Kale V."/>
            <person name="Holt S."/>
            <person name="Cochrane G."/>
            <person name="Meng A."/>
            <person name="Brown T."/>
            <person name="Cohen L."/>
        </authorList>
    </citation>
    <scope>NUCLEOTIDE SEQUENCE</scope>
    <source>
        <strain evidence="3">CCMP441</strain>
        <strain evidence="4">CCMP644</strain>
    </source>
</reference>
<dbReference type="Gene3D" id="1.10.150.50">
    <property type="entry name" value="Transcription Factor, Ets-1"/>
    <property type="match status" value="1"/>
</dbReference>
<feature type="transmembrane region" description="Helical" evidence="1">
    <location>
        <begin position="227"/>
        <end position="249"/>
    </location>
</feature>
<dbReference type="SMART" id="SM00454">
    <property type="entry name" value="SAM"/>
    <property type="match status" value="1"/>
</dbReference>
<keyword evidence="1" id="KW-0812">Transmembrane</keyword>
<evidence type="ECO:0000259" key="2">
    <source>
        <dbReference type="PROSITE" id="PS50105"/>
    </source>
</evidence>
<feature type="transmembrane region" description="Helical" evidence="1">
    <location>
        <begin position="178"/>
        <end position="206"/>
    </location>
</feature>